<reference evidence="4 5" key="1">
    <citation type="journal article" date="2018" name="Sci. Rep.">
        <title>Comparative genomics provides insights into the lifestyle and reveals functional heterogeneity of dark septate endophytic fungi.</title>
        <authorList>
            <person name="Knapp D.G."/>
            <person name="Nemeth J.B."/>
            <person name="Barry K."/>
            <person name="Hainaut M."/>
            <person name="Henrissat B."/>
            <person name="Johnson J."/>
            <person name="Kuo A."/>
            <person name="Lim J.H.P."/>
            <person name="Lipzen A."/>
            <person name="Nolan M."/>
            <person name="Ohm R.A."/>
            <person name="Tamas L."/>
            <person name="Grigoriev I.V."/>
            <person name="Spatafora J.W."/>
            <person name="Nagy L.G."/>
            <person name="Kovacs G.M."/>
        </authorList>
    </citation>
    <scope>NUCLEOTIDE SEQUENCE [LARGE SCALE GENOMIC DNA]</scope>
    <source>
        <strain evidence="4 5">DSE2036</strain>
    </source>
</reference>
<dbReference type="Pfam" id="PF11951">
    <property type="entry name" value="Fungal_trans_2"/>
    <property type="match status" value="1"/>
</dbReference>
<dbReference type="EMBL" id="KZ805617">
    <property type="protein sequence ID" value="PVH93087.1"/>
    <property type="molecule type" value="Genomic_DNA"/>
</dbReference>
<dbReference type="OrthoDB" id="4525710at2759"/>
<dbReference type="GO" id="GO:0000976">
    <property type="term" value="F:transcription cis-regulatory region binding"/>
    <property type="evidence" value="ECO:0007669"/>
    <property type="project" value="TreeGrafter"/>
</dbReference>
<evidence type="ECO:0000256" key="2">
    <source>
        <dbReference type="ARBA" id="ARBA00023242"/>
    </source>
</evidence>
<dbReference type="STRING" id="97972.A0A2V1D4W3"/>
<accession>A0A2V1D4W3</accession>
<dbReference type="Proteomes" id="UP000244855">
    <property type="component" value="Unassembled WGS sequence"/>
</dbReference>
<dbReference type="PANTHER" id="PTHR37534:SF25">
    <property type="entry name" value="ZN(II)2CYS6 TRANSCRIPTION FACTOR (EUROFUNG)"/>
    <property type="match status" value="1"/>
</dbReference>
<evidence type="ECO:0000256" key="3">
    <source>
        <dbReference type="SAM" id="MobiDB-lite"/>
    </source>
</evidence>
<protein>
    <recommendedName>
        <fullName evidence="6">Transcription factor domain-containing protein</fullName>
    </recommendedName>
</protein>
<dbReference type="PANTHER" id="PTHR37534">
    <property type="entry name" value="TRANSCRIPTIONAL ACTIVATOR PROTEIN UGA3"/>
    <property type="match status" value="1"/>
</dbReference>
<keyword evidence="5" id="KW-1185">Reference proteome</keyword>
<comment type="subcellular location">
    <subcellularLocation>
        <location evidence="1">Nucleus</location>
    </subcellularLocation>
</comment>
<dbReference type="GO" id="GO:0003700">
    <property type="term" value="F:DNA-binding transcription factor activity"/>
    <property type="evidence" value="ECO:0007669"/>
    <property type="project" value="TreeGrafter"/>
</dbReference>
<feature type="region of interest" description="Disordered" evidence="3">
    <location>
        <begin position="25"/>
        <end position="65"/>
    </location>
</feature>
<dbReference type="InterPro" id="IPR021858">
    <property type="entry name" value="Fun_TF"/>
</dbReference>
<name>A0A2V1D4W3_9PLEO</name>
<evidence type="ECO:0008006" key="6">
    <source>
        <dbReference type="Google" id="ProtNLM"/>
    </source>
</evidence>
<sequence length="449" mass="51353">MQPREDQGRSPRGIERRYVEAEMRLDTANNTLSASGQLSPGSHDSSESPRLCQSLSGPTDKDNRYSQKPIAFTHEEALLLHHYTEHLGRWLDCSDASRKFTLIVPERARQCPILCQAVLCFAARHRREDMIADAAYQRCITRLIDRLNEKSAIQDEMLLSAVVILHFAEQLHDSSTTSSCDKPHLAGGSAIFRASQSTQFIDPSAPHLREAAFWIHVRQNLYNATVDQRPLDIDFSLKMYPAPDAIQGSHPWTWLGLETAWANQILWNTATVAQFCFAGTGTRSESACETQWQVLWDKTQKWHKGRPRTFEPIMLGPFRDGCVFPSIWFTTDWHAISFVYYHLSCVLLLLYTPGPRFAIRYVHSQLSESKRQILDHSQAIYCACKSLPENPQLGIMLCYTIFIWGPLLSKTEERNEVINLLQKFEENHSWRTSWVISALKVEWGMNPTG</sequence>
<evidence type="ECO:0000313" key="5">
    <source>
        <dbReference type="Proteomes" id="UP000244855"/>
    </source>
</evidence>
<organism evidence="4 5">
    <name type="scientific">Periconia macrospinosa</name>
    <dbReference type="NCBI Taxonomy" id="97972"/>
    <lineage>
        <taxon>Eukaryota</taxon>
        <taxon>Fungi</taxon>
        <taxon>Dikarya</taxon>
        <taxon>Ascomycota</taxon>
        <taxon>Pezizomycotina</taxon>
        <taxon>Dothideomycetes</taxon>
        <taxon>Pleosporomycetidae</taxon>
        <taxon>Pleosporales</taxon>
        <taxon>Massarineae</taxon>
        <taxon>Periconiaceae</taxon>
        <taxon>Periconia</taxon>
    </lineage>
</organism>
<dbReference type="GO" id="GO:0005634">
    <property type="term" value="C:nucleus"/>
    <property type="evidence" value="ECO:0007669"/>
    <property type="project" value="UniProtKB-SubCell"/>
</dbReference>
<keyword evidence="2" id="KW-0539">Nucleus</keyword>
<gene>
    <name evidence="4" type="ORF">DM02DRAFT_662313</name>
</gene>
<proteinExistence type="predicted"/>
<evidence type="ECO:0000313" key="4">
    <source>
        <dbReference type="EMBL" id="PVH93087.1"/>
    </source>
</evidence>
<dbReference type="AlphaFoldDB" id="A0A2V1D4W3"/>
<evidence type="ECO:0000256" key="1">
    <source>
        <dbReference type="ARBA" id="ARBA00004123"/>
    </source>
</evidence>
<dbReference type="GO" id="GO:0045944">
    <property type="term" value="P:positive regulation of transcription by RNA polymerase II"/>
    <property type="evidence" value="ECO:0007669"/>
    <property type="project" value="TreeGrafter"/>
</dbReference>
<feature type="compositionally biased region" description="Polar residues" evidence="3">
    <location>
        <begin position="27"/>
        <end position="43"/>
    </location>
</feature>